<evidence type="ECO:0000313" key="2">
    <source>
        <dbReference type="Proteomes" id="UP000499080"/>
    </source>
</evidence>
<comment type="caution">
    <text evidence="1">The sequence shown here is derived from an EMBL/GenBank/DDBJ whole genome shotgun (WGS) entry which is preliminary data.</text>
</comment>
<accession>A0A4Y2BFK0</accession>
<organism evidence="1 2">
    <name type="scientific">Araneus ventricosus</name>
    <name type="common">Orbweaver spider</name>
    <name type="synonym">Epeira ventricosa</name>
    <dbReference type="NCBI Taxonomy" id="182803"/>
    <lineage>
        <taxon>Eukaryota</taxon>
        <taxon>Metazoa</taxon>
        <taxon>Ecdysozoa</taxon>
        <taxon>Arthropoda</taxon>
        <taxon>Chelicerata</taxon>
        <taxon>Arachnida</taxon>
        <taxon>Araneae</taxon>
        <taxon>Araneomorphae</taxon>
        <taxon>Entelegynae</taxon>
        <taxon>Araneoidea</taxon>
        <taxon>Araneidae</taxon>
        <taxon>Araneus</taxon>
    </lineage>
</organism>
<keyword evidence="2" id="KW-1185">Reference proteome</keyword>
<dbReference type="Proteomes" id="UP000499080">
    <property type="component" value="Unassembled WGS sequence"/>
</dbReference>
<sequence length="98" mass="11232">MEAHLNRDVRNYFDATCSPQRSGRARPITCPSKITRFDLHGFIFWRRIKNMIYESTAQFDESLVTRLSVDVGNVRQMTESLLVNASTALIEHTALISD</sequence>
<reference evidence="1 2" key="1">
    <citation type="journal article" date="2019" name="Sci. Rep.">
        <title>Orb-weaving spider Araneus ventricosus genome elucidates the spidroin gene catalogue.</title>
        <authorList>
            <person name="Kono N."/>
            <person name="Nakamura H."/>
            <person name="Ohtoshi R."/>
            <person name="Moran D.A.P."/>
            <person name="Shinohara A."/>
            <person name="Yoshida Y."/>
            <person name="Fujiwara M."/>
            <person name="Mori M."/>
            <person name="Tomita M."/>
            <person name="Arakawa K."/>
        </authorList>
    </citation>
    <scope>NUCLEOTIDE SEQUENCE [LARGE SCALE GENOMIC DNA]</scope>
</reference>
<dbReference type="AlphaFoldDB" id="A0A4Y2BFK0"/>
<evidence type="ECO:0000313" key="1">
    <source>
        <dbReference type="EMBL" id="GBL90517.1"/>
    </source>
</evidence>
<dbReference type="EMBL" id="BGPR01000072">
    <property type="protein sequence ID" value="GBL90517.1"/>
    <property type="molecule type" value="Genomic_DNA"/>
</dbReference>
<protein>
    <submittedName>
        <fullName evidence="1">Uncharacterized protein</fullName>
    </submittedName>
</protein>
<proteinExistence type="predicted"/>
<name>A0A4Y2BFK0_ARAVE</name>
<gene>
    <name evidence="1" type="ORF">AVEN_179439_1</name>
</gene>